<dbReference type="GeneID" id="139037351"/>
<reference evidence="2" key="1">
    <citation type="journal article" date="2022" name="J. Hered.">
        <title>A De Novo Chromosome-Level Genome Assembly of the White-Tailed Deer, Odocoileus Virginianus.</title>
        <authorList>
            <person name="London E.W."/>
            <person name="Roca A.L."/>
            <person name="Novakofski J.E."/>
            <person name="Mateus-Pinilla N.E."/>
        </authorList>
    </citation>
    <scope>NUCLEOTIDE SEQUENCE [LARGE SCALE GENOMIC DNA]</scope>
</reference>
<reference evidence="3" key="2">
    <citation type="submission" date="2025-08" db="UniProtKB">
        <authorList>
            <consortium name="RefSeq"/>
        </authorList>
    </citation>
    <scope>IDENTIFICATION</scope>
    <source>
        <tissue evidence="3">Tongue muscle</tissue>
    </source>
</reference>
<dbReference type="Proteomes" id="UP001652640">
    <property type="component" value="Chromosome 11"/>
</dbReference>
<evidence type="ECO:0000313" key="3">
    <source>
        <dbReference type="RefSeq" id="XP_070329850.1"/>
    </source>
</evidence>
<gene>
    <name evidence="3" type="primary">C11H1orf202</name>
</gene>
<dbReference type="RefSeq" id="XP_070329850.1">
    <property type="nucleotide sequence ID" value="XM_070473749.1"/>
</dbReference>
<feature type="compositionally biased region" description="Basic and acidic residues" evidence="1">
    <location>
        <begin position="39"/>
        <end position="65"/>
    </location>
</feature>
<name>A0ABM4IPV1_ODOVR</name>
<feature type="region of interest" description="Disordered" evidence="1">
    <location>
        <begin position="86"/>
        <end position="108"/>
    </location>
</feature>
<accession>A0ABM4IPV1</accession>
<evidence type="ECO:0000256" key="1">
    <source>
        <dbReference type="SAM" id="MobiDB-lite"/>
    </source>
</evidence>
<sequence length="153" mass="17067">MCSRVSGRGPSPTRSQERPGPGMADAPPSCTRRGGVRHGLLERMAPLKRDGPLRAEPEAAGRRAAGDGGSCSGCWCWRRLFRRGAARGPRRKKARYARPGPTAQECGRWGPAGLRKLLQRLVAWRRRYLRRAERCESLEEIPLLVLDRAQARD</sequence>
<keyword evidence="2" id="KW-1185">Reference proteome</keyword>
<evidence type="ECO:0000313" key="2">
    <source>
        <dbReference type="Proteomes" id="UP001652640"/>
    </source>
</evidence>
<protein>
    <submittedName>
        <fullName evidence="3">Uncharacterized protein C1orf202 homolog</fullName>
    </submittedName>
</protein>
<feature type="compositionally biased region" description="Basic residues" evidence="1">
    <location>
        <begin position="86"/>
        <end position="96"/>
    </location>
</feature>
<organism evidence="2 3">
    <name type="scientific">Odocoileus virginianus</name>
    <name type="common">White-tailed deer</name>
    <dbReference type="NCBI Taxonomy" id="9874"/>
    <lineage>
        <taxon>Eukaryota</taxon>
        <taxon>Metazoa</taxon>
        <taxon>Chordata</taxon>
        <taxon>Craniata</taxon>
        <taxon>Vertebrata</taxon>
        <taxon>Euteleostomi</taxon>
        <taxon>Mammalia</taxon>
        <taxon>Eutheria</taxon>
        <taxon>Laurasiatheria</taxon>
        <taxon>Artiodactyla</taxon>
        <taxon>Ruminantia</taxon>
        <taxon>Pecora</taxon>
        <taxon>Cervidae</taxon>
        <taxon>Odocoileinae</taxon>
        <taxon>Odocoileus</taxon>
    </lineage>
</organism>
<proteinExistence type="predicted"/>
<feature type="region of interest" description="Disordered" evidence="1">
    <location>
        <begin position="1"/>
        <end position="69"/>
    </location>
</feature>